<name>A0A4U8URM4_STECR</name>
<accession>A0A4U8URM4</accession>
<organism evidence="1 2">
    <name type="scientific">Steinernema carpocapsae</name>
    <name type="common">Entomopathogenic nematode</name>
    <dbReference type="NCBI Taxonomy" id="34508"/>
    <lineage>
        <taxon>Eukaryota</taxon>
        <taxon>Metazoa</taxon>
        <taxon>Ecdysozoa</taxon>
        <taxon>Nematoda</taxon>
        <taxon>Chromadorea</taxon>
        <taxon>Rhabditida</taxon>
        <taxon>Tylenchina</taxon>
        <taxon>Panagrolaimomorpha</taxon>
        <taxon>Strongyloidoidea</taxon>
        <taxon>Steinernematidae</taxon>
        <taxon>Steinernema</taxon>
    </lineage>
</organism>
<keyword evidence="2" id="KW-1185">Reference proteome</keyword>
<reference evidence="1 2" key="1">
    <citation type="journal article" date="2015" name="Genome Biol.">
        <title>Comparative genomics of Steinernema reveals deeply conserved gene regulatory networks.</title>
        <authorList>
            <person name="Dillman A.R."/>
            <person name="Macchietto M."/>
            <person name="Porter C.F."/>
            <person name="Rogers A."/>
            <person name="Williams B."/>
            <person name="Antoshechkin I."/>
            <person name="Lee M.M."/>
            <person name="Goodwin Z."/>
            <person name="Lu X."/>
            <person name="Lewis E.E."/>
            <person name="Goodrich-Blair H."/>
            <person name="Stock S.P."/>
            <person name="Adams B.J."/>
            <person name="Sternberg P.W."/>
            <person name="Mortazavi A."/>
        </authorList>
    </citation>
    <scope>NUCLEOTIDE SEQUENCE [LARGE SCALE GENOMIC DNA]</scope>
    <source>
        <strain evidence="1 2">ALL</strain>
    </source>
</reference>
<reference evidence="1 2" key="2">
    <citation type="journal article" date="2019" name="G3 (Bethesda)">
        <title>Hybrid Assembly of the Genome of the Entomopathogenic Nematode Steinernema carpocapsae Identifies the X-Chromosome.</title>
        <authorList>
            <person name="Serra L."/>
            <person name="Macchietto M."/>
            <person name="Macias-Munoz A."/>
            <person name="McGill C.J."/>
            <person name="Rodriguez I.M."/>
            <person name="Rodriguez B."/>
            <person name="Murad R."/>
            <person name="Mortazavi A."/>
        </authorList>
    </citation>
    <scope>NUCLEOTIDE SEQUENCE [LARGE SCALE GENOMIC DNA]</scope>
    <source>
        <strain evidence="1 2">ALL</strain>
    </source>
</reference>
<evidence type="ECO:0000313" key="1">
    <source>
        <dbReference type="EMBL" id="TMS35574.1"/>
    </source>
</evidence>
<sequence length="75" mass="8704">MAFIHEFAFPFFRDNFGLVVSSRRFIGFYLQTSNVFFCVTVGNRRGCGFESESSKKIVGMIKELAPPMYYLRETD</sequence>
<comment type="caution">
    <text evidence="1">The sequence shown here is derived from an EMBL/GenBank/DDBJ whole genome shotgun (WGS) entry which is preliminary data.</text>
</comment>
<dbReference type="EMBL" id="AZBU02000001">
    <property type="protein sequence ID" value="TMS35574.1"/>
    <property type="molecule type" value="Genomic_DNA"/>
</dbReference>
<dbReference type="AlphaFoldDB" id="A0A4U8URM4"/>
<proteinExistence type="predicted"/>
<evidence type="ECO:0000313" key="2">
    <source>
        <dbReference type="Proteomes" id="UP000298663"/>
    </source>
</evidence>
<protein>
    <submittedName>
        <fullName evidence="1">Uncharacterized protein</fullName>
    </submittedName>
</protein>
<dbReference type="Proteomes" id="UP000298663">
    <property type="component" value="Unassembled WGS sequence"/>
</dbReference>
<gene>
    <name evidence="1" type="ORF">L596_002950</name>
</gene>